<keyword evidence="4" id="KW-1185">Reference proteome</keyword>
<dbReference type="SUPFAM" id="SSF54236">
    <property type="entry name" value="Ubiquitin-like"/>
    <property type="match status" value="1"/>
</dbReference>
<feature type="compositionally biased region" description="Basic and acidic residues" evidence="1">
    <location>
        <begin position="298"/>
        <end position="331"/>
    </location>
</feature>
<evidence type="ECO:0000256" key="1">
    <source>
        <dbReference type="SAM" id="MobiDB-lite"/>
    </source>
</evidence>
<feature type="region of interest" description="Disordered" evidence="1">
    <location>
        <begin position="291"/>
        <end position="339"/>
    </location>
</feature>
<dbReference type="Pfam" id="PF00789">
    <property type="entry name" value="UBX"/>
    <property type="match status" value="1"/>
</dbReference>
<dbReference type="Proteomes" id="UP000237144">
    <property type="component" value="Unassembled WGS sequence"/>
</dbReference>
<comment type="caution">
    <text evidence="3">The sequence shown here is derived from an EMBL/GenBank/DDBJ whole genome shotgun (WGS) entry which is preliminary data.</text>
</comment>
<accession>A0A2S5B8N2</accession>
<evidence type="ECO:0000313" key="3">
    <source>
        <dbReference type="EMBL" id="POY73119.1"/>
    </source>
</evidence>
<feature type="compositionally biased region" description="Polar residues" evidence="1">
    <location>
        <begin position="48"/>
        <end position="64"/>
    </location>
</feature>
<feature type="compositionally biased region" description="Low complexity" evidence="1">
    <location>
        <begin position="76"/>
        <end position="90"/>
    </location>
</feature>
<dbReference type="EMBL" id="PJQD01000040">
    <property type="protein sequence ID" value="POY73119.1"/>
    <property type="molecule type" value="Genomic_DNA"/>
</dbReference>
<dbReference type="GO" id="GO:0006886">
    <property type="term" value="P:intracellular protein transport"/>
    <property type="evidence" value="ECO:0007669"/>
    <property type="project" value="TreeGrafter"/>
</dbReference>
<feature type="compositionally biased region" description="Low complexity" evidence="1">
    <location>
        <begin position="240"/>
        <end position="259"/>
    </location>
</feature>
<organism evidence="3 4">
    <name type="scientific">Rhodotorula taiwanensis</name>
    <dbReference type="NCBI Taxonomy" id="741276"/>
    <lineage>
        <taxon>Eukaryota</taxon>
        <taxon>Fungi</taxon>
        <taxon>Dikarya</taxon>
        <taxon>Basidiomycota</taxon>
        <taxon>Pucciniomycotina</taxon>
        <taxon>Microbotryomycetes</taxon>
        <taxon>Sporidiobolales</taxon>
        <taxon>Sporidiobolaceae</taxon>
        <taxon>Rhodotorula</taxon>
    </lineage>
</organism>
<dbReference type="InterPro" id="IPR001012">
    <property type="entry name" value="UBX_dom"/>
</dbReference>
<dbReference type="InterPro" id="IPR029071">
    <property type="entry name" value="Ubiquitin-like_domsf"/>
</dbReference>
<gene>
    <name evidence="3" type="ORF">BMF94_3812</name>
</gene>
<dbReference type="GO" id="GO:0012506">
    <property type="term" value="C:vesicle membrane"/>
    <property type="evidence" value="ECO:0007669"/>
    <property type="project" value="TreeGrafter"/>
</dbReference>
<feature type="compositionally biased region" description="Pro residues" evidence="1">
    <location>
        <begin position="22"/>
        <end position="31"/>
    </location>
</feature>
<feature type="region of interest" description="Disordered" evidence="1">
    <location>
        <begin position="1"/>
        <end position="90"/>
    </location>
</feature>
<reference evidence="3 4" key="1">
    <citation type="journal article" date="2018" name="Front. Microbiol.">
        <title>Prospects for Fungal Bioremediation of Acidic Radioactive Waste Sites: Characterization and Genome Sequence of Rhodotorula taiwanensis MD1149.</title>
        <authorList>
            <person name="Tkavc R."/>
            <person name="Matrosova V.Y."/>
            <person name="Grichenko O.E."/>
            <person name="Gostincar C."/>
            <person name="Volpe R.P."/>
            <person name="Klimenkova P."/>
            <person name="Gaidamakova E.K."/>
            <person name="Zhou C.E."/>
            <person name="Stewart B.J."/>
            <person name="Lyman M.G."/>
            <person name="Malfatti S.A."/>
            <person name="Rubinfeld B."/>
            <person name="Courtot M."/>
            <person name="Singh J."/>
            <person name="Dalgard C.L."/>
            <person name="Hamilton T."/>
            <person name="Frey K.G."/>
            <person name="Gunde-Cimerman N."/>
            <person name="Dugan L."/>
            <person name="Daly M.J."/>
        </authorList>
    </citation>
    <scope>NUCLEOTIDE SEQUENCE [LARGE SCALE GENOMIC DNA]</scope>
    <source>
        <strain evidence="3 4">MD1149</strain>
    </source>
</reference>
<protein>
    <recommendedName>
        <fullName evidence="2">UBX domain-containing protein</fullName>
    </recommendedName>
</protein>
<dbReference type="GO" id="GO:0005737">
    <property type="term" value="C:cytoplasm"/>
    <property type="evidence" value="ECO:0007669"/>
    <property type="project" value="TreeGrafter"/>
</dbReference>
<dbReference type="OrthoDB" id="440781at2759"/>
<dbReference type="PANTHER" id="PTHR46467:SF1">
    <property type="entry name" value="TETHER CONTAINING UBX DOMAIN FOR GLUT4"/>
    <property type="match status" value="1"/>
</dbReference>
<proteinExistence type="predicted"/>
<dbReference type="PANTHER" id="PTHR46467">
    <property type="entry name" value="TETHER CONTAINING UBX DOMAIN FOR GLUT4"/>
    <property type="match status" value="1"/>
</dbReference>
<feature type="domain" description="UBX" evidence="2">
    <location>
        <begin position="148"/>
        <end position="231"/>
    </location>
</feature>
<sequence length="339" mass="37596">MAEPITFSSRLPGDAHASPSPSSSPSPAPPEPEPEPEASSSTAAPALQQPNKTARTIVLTSISPNDPAKRRDFEARYYSPPSSSSAASTASTRSFLDLPESYFTPTASELQRAHAQAISHREHLVDRPLLTSKLRQRQEAERNRTKAAKWPQTRIRVRFADRSLLEGVLPSTDKLVHLYEFVRLALDPKVRHVPFVLYQSPPRTEYRKSDPAFRGKTLMDLQFTPSTSLYIKFEAPVTPPTRTSSSSSTSPPAEASVPPVDLDALNFATRDDNQQWRPPLIHDLLDAVAELPLPPSFDPREPEQSTPGDDKGKGKAVDEAQKKKDKEDRLRRLLGGRKK</sequence>
<dbReference type="Gene3D" id="3.10.20.90">
    <property type="entry name" value="Phosphatidylinositol 3-kinase Catalytic Subunit, Chain A, domain 1"/>
    <property type="match status" value="1"/>
</dbReference>
<dbReference type="PROSITE" id="PS50033">
    <property type="entry name" value="UBX"/>
    <property type="match status" value="1"/>
</dbReference>
<feature type="region of interest" description="Disordered" evidence="1">
    <location>
        <begin position="234"/>
        <end position="259"/>
    </location>
</feature>
<dbReference type="AlphaFoldDB" id="A0A2S5B8N2"/>
<dbReference type="SMART" id="SM00166">
    <property type="entry name" value="UBX"/>
    <property type="match status" value="1"/>
</dbReference>
<name>A0A2S5B8N2_9BASI</name>
<dbReference type="GO" id="GO:0005634">
    <property type="term" value="C:nucleus"/>
    <property type="evidence" value="ECO:0007669"/>
    <property type="project" value="TreeGrafter"/>
</dbReference>
<evidence type="ECO:0000313" key="4">
    <source>
        <dbReference type="Proteomes" id="UP000237144"/>
    </source>
</evidence>
<feature type="compositionally biased region" description="Low complexity" evidence="1">
    <location>
        <begin position="37"/>
        <end position="46"/>
    </location>
</feature>
<dbReference type="STRING" id="741276.A0A2S5B8N2"/>
<evidence type="ECO:0000259" key="2">
    <source>
        <dbReference type="PROSITE" id="PS50033"/>
    </source>
</evidence>